<evidence type="ECO:0000313" key="2">
    <source>
        <dbReference type="Proteomes" id="UP000730618"/>
    </source>
</evidence>
<accession>A0ABM8VUR3</accession>
<evidence type="ECO:0000313" key="1">
    <source>
        <dbReference type="EMBL" id="CAG7659064.1"/>
    </source>
</evidence>
<dbReference type="Pfam" id="PF13671">
    <property type="entry name" value="AAA_33"/>
    <property type="match status" value="1"/>
</dbReference>
<name>A0ABM8VUR3_9BACL</name>
<dbReference type="Proteomes" id="UP000730618">
    <property type="component" value="Unassembled WGS sequence"/>
</dbReference>
<dbReference type="RefSeq" id="WP_218103422.1">
    <property type="nucleotide sequence ID" value="NZ_CAJVCE010000057.1"/>
</dbReference>
<comment type="caution">
    <text evidence="1">The sequence shown here is derived from an EMBL/GenBank/DDBJ whole genome shotgun (WGS) entry which is preliminary data.</text>
</comment>
<dbReference type="EMBL" id="CAJVCE010000057">
    <property type="protein sequence ID" value="CAG7659064.1"/>
    <property type="molecule type" value="Genomic_DNA"/>
</dbReference>
<organism evidence="1 2">
    <name type="scientific">Paenibacillus allorhizosphaerae</name>
    <dbReference type="NCBI Taxonomy" id="2849866"/>
    <lineage>
        <taxon>Bacteria</taxon>
        <taxon>Bacillati</taxon>
        <taxon>Bacillota</taxon>
        <taxon>Bacilli</taxon>
        <taxon>Bacillales</taxon>
        <taxon>Paenibacillaceae</taxon>
        <taxon>Paenibacillus</taxon>
    </lineage>
</organism>
<dbReference type="PIRSF" id="PIRSF037081">
    <property type="entry name" value="P-loop_All4644_prd"/>
    <property type="match status" value="1"/>
</dbReference>
<protein>
    <recommendedName>
        <fullName evidence="3">ATP-binding protein</fullName>
    </recommendedName>
</protein>
<sequence length="161" mass="18566">MATLHLTVGLPCSGKTTLARQLEQKYSALRLTPDEWHTRLYGQDIEEEGHEKKHDLVESMLWEVAARVLVLGVDVILDFGCWVRSQRDDMRLRATQLGADFRIHFLDASEEILLTRLADRNAQLPDGAFRITEGNLKEYAVIFEPPFAEELQYSYVYVQKK</sequence>
<reference evidence="1 2" key="1">
    <citation type="submission" date="2021-06" db="EMBL/GenBank/DDBJ databases">
        <authorList>
            <person name="Criscuolo A."/>
        </authorList>
    </citation>
    <scope>NUCLEOTIDE SEQUENCE [LARGE SCALE GENOMIC DNA]</scope>
    <source>
        <strain evidence="2">CIP 111802</strain>
    </source>
</reference>
<dbReference type="InterPro" id="IPR017101">
    <property type="entry name" value="P-loop_ATP/GTP-bd_All4644_prd"/>
</dbReference>
<keyword evidence="2" id="KW-1185">Reference proteome</keyword>
<evidence type="ECO:0008006" key="3">
    <source>
        <dbReference type="Google" id="ProtNLM"/>
    </source>
</evidence>
<gene>
    <name evidence="1" type="ORF">PAECIP111802_07315</name>
</gene>
<proteinExistence type="predicted"/>